<reference evidence="3" key="2">
    <citation type="journal article" date="2022" name="Microb. Genom.">
        <title>A chromosome-scale genome assembly of the tomato pathogen Cladosporium fulvum reveals a compartmentalized genome architecture and the presence of a dispensable chromosome.</title>
        <authorList>
            <person name="Zaccaron A.Z."/>
            <person name="Chen L.H."/>
            <person name="Samaras A."/>
            <person name="Stergiopoulos I."/>
        </authorList>
    </citation>
    <scope>NUCLEOTIDE SEQUENCE</scope>
    <source>
        <strain evidence="3">Race5_Kim</strain>
    </source>
</reference>
<feature type="region of interest" description="Disordered" evidence="1">
    <location>
        <begin position="314"/>
        <end position="353"/>
    </location>
</feature>
<feature type="compositionally biased region" description="Low complexity" evidence="1">
    <location>
        <begin position="322"/>
        <end position="333"/>
    </location>
</feature>
<dbReference type="AlphaFoldDB" id="A0A9Q8L954"/>
<dbReference type="KEGG" id="ffu:CLAFUR5_03638"/>
<name>A0A9Q8L954_PASFU</name>
<keyword evidence="4" id="KW-1185">Reference proteome</keyword>
<evidence type="ECO:0000256" key="1">
    <source>
        <dbReference type="SAM" id="MobiDB-lite"/>
    </source>
</evidence>
<reference evidence="3" key="1">
    <citation type="submission" date="2021-12" db="EMBL/GenBank/DDBJ databases">
        <authorList>
            <person name="Zaccaron A."/>
            <person name="Stergiopoulos I."/>
        </authorList>
    </citation>
    <scope>NUCLEOTIDE SEQUENCE</scope>
    <source>
        <strain evidence="3">Race5_Kim</strain>
    </source>
</reference>
<evidence type="ECO:0000313" key="4">
    <source>
        <dbReference type="Proteomes" id="UP000756132"/>
    </source>
</evidence>
<dbReference type="GeneID" id="71983516"/>
<feature type="compositionally biased region" description="Gly residues" evidence="1">
    <location>
        <begin position="503"/>
        <end position="519"/>
    </location>
</feature>
<dbReference type="InterPro" id="IPR058602">
    <property type="entry name" value="YAG7_dimerisation_dom"/>
</dbReference>
<evidence type="ECO:0000313" key="3">
    <source>
        <dbReference type="EMBL" id="UJO13221.1"/>
    </source>
</evidence>
<feature type="region of interest" description="Disordered" evidence="1">
    <location>
        <begin position="392"/>
        <end position="525"/>
    </location>
</feature>
<accession>A0A9Q8L954</accession>
<feature type="compositionally biased region" description="Low complexity" evidence="1">
    <location>
        <begin position="419"/>
        <end position="434"/>
    </location>
</feature>
<gene>
    <name evidence="3" type="ORF">CLAFUR5_03638</name>
</gene>
<dbReference type="Pfam" id="PF26434">
    <property type="entry name" value="YAG7_C"/>
    <property type="match status" value="1"/>
</dbReference>
<protein>
    <recommendedName>
        <fullName evidence="2">YAG7-like dimerisation domain-containing protein</fullName>
    </recommendedName>
</protein>
<dbReference type="OMA" id="EEAWVDD"/>
<feature type="compositionally biased region" description="Basic and acidic residues" evidence="1">
    <location>
        <begin position="455"/>
        <end position="464"/>
    </location>
</feature>
<sequence length="525" mass="54997">MAAAAVENPVNVQAESKSARRKKAKAEAAANGTHQSTAAVPEAESKDASVAPQGDDAGDHPYLRELQKQIRNVNKKLTLMQKVDSIVAENPGVSVEDLVAQRKINNDQKAQLLKKPQLQAQVQDLTERYQHYRSFDSEYQTKFTKQREELSSQHEKALEKIKEEARVEALSSSASELRKKLLTFSQFLRAAAAKRAIEDETDTDESRAFEGALLLVYGGDQKAVETAVNIIEGAGERVPSVEGIELPITFAQVKQASVGHAPFQNEEAWAQDVAQATSGQAPAELSDVPTATSDPTIANAGLTELEAPRQNGVPAETLTEPSSAAAISSGDAGNQAGERWDTTSAGAQQGGLDESYEIVPRPSEEVDVPAPAATQPQSTSWADEPVHEAAAGVGNQAGESWNVKAPGEQTNNSRGAEPAAANGWAEQSEAAAAADDGFSEVPGHTRGGRGGHRGRGGDGGEFRGRGGRGGGFRGNRGGDGEFRGRGRGAFRGNRGGEGEGRGGRGGRGRGGPRGGGAEGGNAARS</sequence>
<dbReference type="OrthoDB" id="5399559at2759"/>
<feature type="region of interest" description="Disordered" evidence="1">
    <location>
        <begin position="1"/>
        <end position="62"/>
    </location>
</feature>
<dbReference type="RefSeq" id="XP_047757587.1">
    <property type="nucleotide sequence ID" value="XM_047902786.1"/>
</dbReference>
<dbReference type="Proteomes" id="UP000756132">
    <property type="component" value="Chromosome 2"/>
</dbReference>
<dbReference type="EMBL" id="CP090164">
    <property type="protein sequence ID" value="UJO13221.1"/>
    <property type="molecule type" value="Genomic_DNA"/>
</dbReference>
<feature type="region of interest" description="Disordered" evidence="1">
    <location>
        <begin position="273"/>
        <end position="296"/>
    </location>
</feature>
<evidence type="ECO:0000259" key="2">
    <source>
        <dbReference type="Pfam" id="PF26434"/>
    </source>
</evidence>
<feature type="domain" description="YAG7-like dimerisation" evidence="2">
    <location>
        <begin position="175"/>
        <end position="257"/>
    </location>
</feature>
<organism evidence="3 4">
    <name type="scientific">Passalora fulva</name>
    <name type="common">Tomato leaf mold</name>
    <name type="synonym">Cladosporium fulvum</name>
    <dbReference type="NCBI Taxonomy" id="5499"/>
    <lineage>
        <taxon>Eukaryota</taxon>
        <taxon>Fungi</taxon>
        <taxon>Dikarya</taxon>
        <taxon>Ascomycota</taxon>
        <taxon>Pezizomycotina</taxon>
        <taxon>Dothideomycetes</taxon>
        <taxon>Dothideomycetidae</taxon>
        <taxon>Mycosphaerellales</taxon>
        <taxon>Mycosphaerellaceae</taxon>
        <taxon>Fulvia</taxon>
    </lineage>
</organism>
<proteinExistence type="predicted"/>